<accession>A0ABV5M279</accession>
<evidence type="ECO:0000256" key="2">
    <source>
        <dbReference type="SAM" id="MobiDB-lite"/>
    </source>
</evidence>
<gene>
    <name evidence="4" type="ORF">ACFFTR_07445</name>
</gene>
<evidence type="ECO:0000256" key="1">
    <source>
        <dbReference type="ARBA" id="ARBA00022857"/>
    </source>
</evidence>
<feature type="region of interest" description="Disordered" evidence="2">
    <location>
        <begin position="34"/>
        <end position="85"/>
    </location>
</feature>
<evidence type="ECO:0000313" key="5">
    <source>
        <dbReference type="Proteomes" id="UP001589608"/>
    </source>
</evidence>
<dbReference type="Proteomes" id="UP001589608">
    <property type="component" value="Unassembled WGS sequence"/>
</dbReference>
<feature type="compositionally biased region" description="Low complexity" evidence="2">
    <location>
        <begin position="37"/>
        <end position="85"/>
    </location>
</feature>
<keyword evidence="5" id="KW-1185">Reference proteome</keyword>
<protein>
    <submittedName>
        <fullName evidence="4">SDR family oxidoreductase</fullName>
    </submittedName>
</protein>
<feature type="domain" description="NAD(P)-binding" evidence="3">
    <location>
        <begin position="92"/>
        <end position="198"/>
    </location>
</feature>
<dbReference type="RefSeq" id="WP_223103210.1">
    <property type="nucleotide sequence ID" value="NZ_CP061913.1"/>
</dbReference>
<dbReference type="Pfam" id="PF13460">
    <property type="entry name" value="NAD_binding_10"/>
    <property type="match status" value="1"/>
</dbReference>
<organism evidence="4 5">
    <name type="scientific">Dactylosporangium vinaceum</name>
    <dbReference type="NCBI Taxonomy" id="53362"/>
    <lineage>
        <taxon>Bacteria</taxon>
        <taxon>Bacillati</taxon>
        <taxon>Actinomycetota</taxon>
        <taxon>Actinomycetes</taxon>
        <taxon>Micromonosporales</taxon>
        <taxon>Micromonosporaceae</taxon>
        <taxon>Dactylosporangium</taxon>
    </lineage>
</organism>
<sequence length="311" mass="31621">MTTPIVVTGGTGTLGRLLLPHLLDAGRSVRVLTRRQPAGPASSGSASSDSVPSGSGSRGSVPSGSAPSDSVPSGSAPSGSASVGPASAGRPAVVEYAIGDLETGTGVVEALAEADTVVHCAGSAKGDDVKAAHLVGAAVRAGVKHIVYISVVGAERVPVRSAVDRAAFGYFGAKRAAELCVAESGIPFTTLRASQFHELTLATVRQLAKLPVVPVPAGVRFQPIDGAEVARRLAELALGEPAGLVPDIAGPRVYGFDELVRSYLRAAGKRRPILRVPMGGGAYRAIRAGANLAPDRAVGVRTWEQYLAANR</sequence>
<dbReference type="InterPro" id="IPR016040">
    <property type="entry name" value="NAD(P)-bd_dom"/>
</dbReference>
<dbReference type="PANTHER" id="PTHR42748">
    <property type="entry name" value="NITROGEN METABOLITE REPRESSION PROTEIN NMRA FAMILY MEMBER"/>
    <property type="match status" value="1"/>
</dbReference>
<name>A0ABV5M279_9ACTN</name>
<comment type="caution">
    <text evidence="4">The sequence shown here is derived from an EMBL/GenBank/DDBJ whole genome shotgun (WGS) entry which is preliminary data.</text>
</comment>
<dbReference type="PANTHER" id="PTHR42748:SF3">
    <property type="entry name" value="BLL4366 PROTEIN"/>
    <property type="match status" value="1"/>
</dbReference>
<dbReference type="EMBL" id="JBHMCA010000018">
    <property type="protein sequence ID" value="MFB9442911.1"/>
    <property type="molecule type" value="Genomic_DNA"/>
</dbReference>
<dbReference type="SUPFAM" id="SSF51735">
    <property type="entry name" value="NAD(P)-binding Rossmann-fold domains"/>
    <property type="match status" value="1"/>
</dbReference>
<dbReference type="Gene3D" id="3.40.50.720">
    <property type="entry name" value="NAD(P)-binding Rossmann-like Domain"/>
    <property type="match status" value="1"/>
</dbReference>
<dbReference type="InterPro" id="IPR036291">
    <property type="entry name" value="NAD(P)-bd_dom_sf"/>
</dbReference>
<evidence type="ECO:0000259" key="3">
    <source>
        <dbReference type="Pfam" id="PF13460"/>
    </source>
</evidence>
<evidence type="ECO:0000313" key="4">
    <source>
        <dbReference type="EMBL" id="MFB9442911.1"/>
    </source>
</evidence>
<reference evidence="4 5" key="1">
    <citation type="submission" date="2024-09" db="EMBL/GenBank/DDBJ databases">
        <authorList>
            <person name="Sun Q."/>
            <person name="Mori K."/>
        </authorList>
    </citation>
    <scope>NUCLEOTIDE SEQUENCE [LARGE SCALE GENOMIC DNA]</scope>
    <source>
        <strain evidence="4 5">JCM 3307</strain>
    </source>
</reference>
<keyword evidence="1" id="KW-0521">NADP</keyword>
<dbReference type="InterPro" id="IPR051164">
    <property type="entry name" value="NmrA-like_oxidored"/>
</dbReference>
<proteinExistence type="predicted"/>